<accession>A0A8J2L7D4</accession>
<feature type="compositionally biased region" description="Gly residues" evidence="1">
    <location>
        <begin position="305"/>
        <end position="327"/>
    </location>
</feature>
<evidence type="ECO:0000256" key="1">
    <source>
        <dbReference type="SAM" id="MobiDB-lite"/>
    </source>
</evidence>
<feature type="region of interest" description="Disordered" evidence="1">
    <location>
        <begin position="113"/>
        <end position="135"/>
    </location>
</feature>
<comment type="caution">
    <text evidence="2">The sequence shown here is derived from an EMBL/GenBank/DDBJ whole genome shotgun (WGS) entry which is preliminary data.</text>
</comment>
<sequence length="327" mass="34863">MVQLIEKENLYLPPPNVEFLVESWLSHKGRRLNAAVFIQLETMKYFRDVKRNELSIFDKKPLEKLLESSETLVPGWVYLTSIITPKNANHSATALTKRGEAIKVKIIEGVDVATPGSGSKRKRTSEEDSESKILGKRKIADTETLLESPVLNKIPKREITLISVETQTDFVPEVKAEPVTPSITPTPTVGHGSFDPRNSNRSNNFTPTPAPSVSGGGGEDWDDSSSTYTGVTAPPPSDNSGGDFGRKSYGDRGGRGGFRNNDRDNNFGGEQGGGRGGRGGRGGFGGNRYGNDAGGDNEDASGGNDRFGGGGGRFGGRGGGGNDRFGG</sequence>
<feature type="compositionally biased region" description="Basic and acidic residues" evidence="1">
    <location>
        <begin position="124"/>
        <end position="135"/>
    </location>
</feature>
<feature type="region of interest" description="Disordered" evidence="1">
    <location>
        <begin position="173"/>
        <end position="327"/>
    </location>
</feature>
<feature type="compositionally biased region" description="Low complexity" evidence="1">
    <location>
        <begin position="178"/>
        <end position="189"/>
    </location>
</feature>
<feature type="compositionally biased region" description="Gly residues" evidence="1">
    <location>
        <begin position="269"/>
        <end position="288"/>
    </location>
</feature>
<feature type="compositionally biased region" description="Basic and acidic residues" evidence="1">
    <location>
        <begin position="244"/>
        <end position="265"/>
    </location>
</feature>
<feature type="non-terminal residue" evidence="2">
    <location>
        <position position="327"/>
    </location>
</feature>
<name>A0A8J2L7D4_9HEXA</name>
<proteinExistence type="predicted"/>
<protein>
    <submittedName>
        <fullName evidence="2">Uncharacterized protein</fullName>
    </submittedName>
</protein>
<reference evidence="2" key="1">
    <citation type="submission" date="2021-06" db="EMBL/GenBank/DDBJ databases">
        <authorList>
            <person name="Hodson N. C."/>
            <person name="Mongue J. A."/>
            <person name="Jaron S. K."/>
        </authorList>
    </citation>
    <scope>NUCLEOTIDE SEQUENCE</scope>
</reference>
<dbReference type="AlphaFoldDB" id="A0A8J2L7D4"/>
<evidence type="ECO:0000313" key="3">
    <source>
        <dbReference type="Proteomes" id="UP000708208"/>
    </source>
</evidence>
<keyword evidence="3" id="KW-1185">Reference proteome</keyword>
<dbReference type="Proteomes" id="UP000708208">
    <property type="component" value="Unassembled WGS sequence"/>
</dbReference>
<organism evidence="2 3">
    <name type="scientific">Allacma fusca</name>
    <dbReference type="NCBI Taxonomy" id="39272"/>
    <lineage>
        <taxon>Eukaryota</taxon>
        <taxon>Metazoa</taxon>
        <taxon>Ecdysozoa</taxon>
        <taxon>Arthropoda</taxon>
        <taxon>Hexapoda</taxon>
        <taxon>Collembola</taxon>
        <taxon>Symphypleona</taxon>
        <taxon>Sminthuridae</taxon>
        <taxon>Allacma</taxon>
    </lineage>
</organism>
<dbReference type="EMBL" id="CAJVCH010384720">
    <property type="protein sequence ID" value="CAG7817009.1"/>
    <property type="molecule type" value="Genomic_DNA"/>
</dbReference>
<feature type="compositionally biased region" description="Polar residues" evidence="1">
    <location>
        <begin position="196"/>
        <end position="207"/>
    </location>
</feature>
<evidence type="ECO:0000313" key="2">
    <source>
        <dbReference type="EMBL" id="CAG7817009.1"/>
    </source>
</evidence>
<gene>
    <name evidence="2" type="ORF">AFUS01_LOCUS27598</name>
</gene>